<reference evidence="2 3" key="1">
    <citation type="submission" date="2018-08" db="EMBL/GenBank/DDBJ databases">
        <title>The reduced genetic potential of extracellular carbohydrate catabolism in Euzebyella marina RN62, a Flavobacteriia bacterium isolated from the hadal water.</title>
        <authorList>
            <person name="Xue C."/>
        </authorList>
    </citation>
    <scope>NUCLEOTIDE SEQUENCE [LARGE SCALE GENOMIC DNA]</scope>
    <source>
        <strain evidence="2 3">RN62</strain>
    </source>
</reference>
<proteinExistence type="predicted"/>
<dbReference type="AlphaFoldDB" id="A0A3G2L4L3"/>
<dbReference type="Proteomes" id="UP000276309">
    <property type="component" value="Chromosome"/>
</dbReference>
<gene>
    <name evidence="2" type="ORF">D1013_07280</name>
</gene>
<dbReference type="KEGG" id="emar:D1013_07280"/>
<feature type="domain" description="Trypsin-co-occurring" evidence="1">
    <location>
        <begin position="188"/>
        <end position="237"/>
    </location>
</feature>
<dbReference type="Pfam" id="PF19631">
    <property type="entry name" value="Trypco2"/>
    <property type="match status" value="1"/>
</dbReference>
<dbReference type="InterPro" id="IPR045608">
    <property type="entry name" value="Trypco2"/>
</dbReference>
<organism evidence="2 3">
    <name type="scientific">Euzebyella marina</name>
    <dbReference type="NCBI Taxonomy" id="1761453"/>
    <lineage>
        <taxon>Bacteria</taxon>
        <taxon>Pseudomonadati</taxon>
        <taxon>Bacteroidota</taxon>
        <taxon>Flavobacteriia</taxon>
        <taxon>Flavobacteriales</taxon>
        <taxon>Flavobacteriaceae</taxon>
        <taxon>Euzebyella</taxon>
    </lineage>
</organism>
<evidence type="ECO:0000313" key="3">
    <source>
        <dbReference type="Proteomes" id="UP000276309"/>
    </source>
</evidence>
<dbReference type="EMBL" id="CP032050">
    <property type="protein sequence ID" value="AYN67178.1"/>
    <property type="molecule type" value="Genomic_DNA"/>
</dbReference>
<accession>A0A3G2L4L3</accession>
<dbReference type="RefSeq" id="WP_121848227.1">
    <property type="nucleotide sequence ID" value="NZ_CP032050.1"/>
</dbReference>
<sequence length="242" mass="27312">MKATVLLLFLIFCFFSVPISAQYGRFTEEERLRELRKNSEPIRLLVEDIRRAVYASEKDLDDCLPPFTSATITLEGTSEGEAGIELNLVLFKITSKKKKGKINKSVITFVRDTIFSPLMDKVRDESTENFNIIRNLIVSQAYSNCVSSTAIKELTSDLKDKTVLFNILEYENLENISDEDAEEIITEAFKTQKLEVEVSFVVEKESSISGEFKITPITGSLSGNLKRKNVQTVKVTFGKDPS</sequence>
<name>A0A3G2L4L3_9FLAO</name>
<evidence type="ECO:0000313" key="2">
    <source>
        <dbReference type="EMBL" id="AYN67178.1"/>
    </source>
</evidence>
<evidence type="ECO:0000259" key="1">
    <source>
        <dbReference type="Pfam" id="PF19631"/>
    </source>
</evidence>
<dbReference type="OrthoDB" id="1444941at2"/>
<protein>
    <recommendedName>
        <fullName evidence="1">Trypsin-co-occurring domain-containing protein</fullName>
    </recommendedName>
</protein>
<keyword evidence="3" id="KW-1185">Reference proteome</keyword>